<sequence length="411" mass="43748">MENKVVITGVGIYSCLGTSVDEVKKSLFEGRSGIGIDPRRIALGFQSALTGLVPKPELKKLLKRRQRIGLGEQGEYAYVSTVEALKMANIDQAYLDQNEVGILFGNDSCARAVIDSVDVLREKKDTSLIGSAPLFQTMNCTVTMNLSTIFKLKGVNFTISGACASGSHSVGMAYTLIKAGLQEMIICGGAQEINAESMGAFDALGAFATNEDPTKASKPFDKYRSGLVPSGGAATLVLESYESAVKRGATILAEVAGYGFSSNGDHISVPNVDGPVRALNKALKQAKMRAEEIDYVNAHATSTPVGDGNEAKAIDEVFGAKKPFVSSTKSMTGHECWMAGASEVIYSLIMMNNDFVAPNINFDEPDEDSQKLNIVSKTKETKINALLTNSFGFGGTNAAIILKKYGKDGTN</sequence>
<dbReference type="PANTHER" id="PTHR11712">
    <property type="entry name" value="POLYKETIDE SYNTHASE-RELATED"/>
    <property type="match status" value="1"/>
</dbReference>
<comment type="catalytic activity">
    <reaction evidence="15">
        <text>(3Z)-decenoyl-[ACP] + malonyl-[ACP] + H(+) = 3-oxo-(5Z)-dodecenoyl-[ACP] + holo-[ACP] + CO2</text>
        <dbReference type="Rhea" id="RHEA:54940"/>
        <dbReference type="Rhea" id="RHEA-COMP:9623"/>
        <dbReference type="Rhea" id="RHEA-COMP:9685"/>
        <dbReference type="Rhea" id="RHEA-COMP:9927"/>
        <dbReference type="Rhea" id="RHEA-COMP:14042"/>
        <dbReference type="ChEBI" id="CHEBI:15378"/>
        <dbReference type="ChEBI" id="CHEBI:16526"/>
        <dbReference type="ChEBI" id="CHEBI:64479"/>
        <dbReference type="ChEBI" id="CHEBI:78449"/>
        <dbReference type="ChEBI" id="CHEBI:78798"/>
        <dbReference type="ChEBI" id="CHEBI:138410"/>
    </reaction>
    <physiologicalReaction direction="left-to-right" evidence="15">
        <dbReference type="Rhea" id="RHEA:54941"/>
    </physiologicalReaction>
</comment>
<dbReference type="RefSeq" id="WP_338399314.1">
    <property type="nucleotide sequence ID" value="NZ_AP025298.1"/>
</dbReference>
<keyword evidence="8" id="KW-0276">Fatty acid metabolism</keyword>
<dbReference type="PROSITE" id="PS00606">
    <property type="entry name" value="KS3_1"/>
    <property type="match status" value="1"/>
</dbReference>
<dbReference type="Proteomes" id="UP001354989">
    <property type="component" value="Plasmid pPP6"/>
</dbReference>
<evidence type="ECO:0000256" key="1">
    <source>
        <dbReference type="ARBA" id="ARBA00004496"/>
    </source>
</evidence>
<keyword evidence="10" id="KW-0275">Fatty acid biosynthesis</keyword>
<comment type="catalytic activity">
    <reaction evidence="16">
        <text>a fatty acyl-[ACP] + malonyl-[ACP] + H(+) = a 3-oxoacyl-[ACP] + holo-[ACP] + CO2</text>
        <dbReference type="Rhea" id="RHEA:22836"/>
        <dbReference type="Rhea" id="RHEA-COMP:9623"/>
        <dbReference type="Rhea" id="RHEA-COMP:9685"/>
        <dbReference type="Rhea" id="RHEA-COMP:9916"/>
        <dbReference type="Rhea" id="RHEA-COMP:14125"/>
        <dbReference type="ChEBI" id="CHEBI:15378"/>
        <dbReference type="ChEBI" id="CHEBI:16526"/>
        <dbReference type="ChEBI" id="CHEBI:64479"/>
        <dbReference type="ChEBI" id="CHEBI:78449"/>
        <dbReference type="ChEBI" id="CHEBI:78776"/>
        <dbReference type="ChEBI" id="CHEBI:138651"/>
        <dbReference type="EC" id="2.3.1.41"/>
    </reaction>
    <physiologicalReaction direction="left-to-right" evidence="16">
        <dbReference type="Rhea" id="RHEA:22837"/>
    </physiologicalReaction>
</comment>
<keyword evidence="6" id="KW-0444">Lipid biosynthesis</keyword>
<dbReference type="SMART" id="SM00825">
    <property type="entry name" value="PKS_KS"/>
    <property type="match status" value="1"/>
</dbReference>
<evidence type="ECO:0000256" key="12">
    <source>
        <dbReference type="ARBA" id="ARBA00039450"/>
    </source>
</evidence>
<dbReference type="PROSITE" id="PS51257">
    <property type="entry name" value="PROKAR_LIPOPROTEIN"/>
    <property type="match status" value="1"/>
</dbReference>
<dbReference type="InterPro" id="IPR014031">
    <property type="entry name" value="Ketoacyl_synth_C"/>
</dbReference>
<evidence type="ECO:0000256" key="13">
    <source>
        <dbReference type="ARBA" id="ARBA00041620"/>
    </source>
</evidence>
<protein>
    <recommendedName>
        <fullName evidence="12">3-oxoacyl-[acyl-carrier-protein] synthase 1</fullName>
        <ecNumber evidence="4">2.3.1.41</ecNumber>
    </recommendedName>
    <alternativeName>
        <fullName evidence="13">3-oxoacyl-[acyl-carrier-protein] synthase I</fullName>
    </alternativeName>
    <alternativeName>
        <fullName evidence="14">Beta-ketoacyl-ACP synthase I</fullName>
    </alternativeName>
</protein>
<dbReference type="SUPFAM" id="SSF53901">
    <property type="entry name" value="Thiolase-like"/>
    <property type="match status" value="2"/>
</dbReference>
<dbReference type="InterPro" id="IPR000794">
    <property type="entry name" value="Beta-ketoacyl_synthase"/>
</dbReference>
<evidence type="ECO:0000256" key="11">
    <source>
        <dbReference type="ARBA" id="ARBA00023315"/>
    </source>
</evidence>
<dbReference type="PROSITE" id="PS00098">
    <property type="entry name" value="THIOLASE_1"/>
    <property type="match status" value="1"/>
</dbReference>
<evidence type="ECO:0000256" key="6">
    <source>
        <dbReference type="ARBA" id="ARBA00022516"/>
    </source>
</evidence>
<feature type="domain" description="Ketosynthase family 3 (KS3)" evidence="18">
    <location>
        <begin position="2"/>
        <end position="404"/>
    </location>
</feature>
<dbReference type="InterPro" id="IPR020841">
    <property type="entry name" value="PKS_Beta-ketoAc_synthase_dom"/>
</dbReference>
<comment type="subcellular location">
    <subcellularLocation>
        <location evidence="1">Cytoplasm</location>
    </subcellularLocation>
</comment>
<evidence type="ECO:0000259" key="18">
    <source>
        <dbReference type="PROSITE" id="PS52004"/>
    </source>
</evidence>
<dbReference type="CDD" id="cd00834">
    <property type="entry name" value="KAS_I_II"/>
    <property type="match status" value="1"/>
</dbReference>
<proteinExistence type="inferred from homology"/>
<keyword evidence="7 17" id="KW-0808">Transferase</keyword>
<comment type="subunit">
    <text evidence="3">Homodimer.</text>
</comment>
<dbReference type="EMBL" id="AP025298">
    <property type="protein sequence ID" value="BDD02141.1"/>
    <property type="molecule type" value="Genomic_DNA"/>
</dbReference>
<keyword evidence="11" id="KW-0012">Acyltransferase</keyword>
<evidence type="ECO:0000256" key="5">
    <source>
        <dbReference type="ARBA" id="ARBA00022490"/>
    </source>
</evidence>
<dbReference type="Pfam" id="PF02801">
    <property type="entry name" value="Ketoacyl-synt_C"/>
    <property type="match status" value="1"/>
</dbReference>
<evidence type="ECO:0000256" key="9">
    <source>
        <dbReference type="ARBA" id="ARBA00023098"/>
    </source>
</evidence>
<organism evidence="19 20">
    <name type="scientific">Persicobacter psychrovividus</name>
    <dbReference type="NCBI Taxonomy" id="387638"/>
    <lineage>
        <taxon>Bacteria</taxon>
        <taxon>Pseudomonadati</taxon>
        <taxon>Bacteroidota</taxon>
        <taxon>Cytophagia</taxon>
        <taxon>Cytophagales</taxon>
        <taxon>Persicobacteraceae</taxon>
        <taxon>Persicobacter</taxon>
    </lineage>
</organism>
<evidence type="ECO:0000256" key="14">
    <source>
        <dbReference type="ARBA" id="ARBA00042143"/>
    </source>
</evidence>
<dbReference type="PANTHER" id="PTHR11712:SF306">
    <property type="entry name" value="3-OXOACYL-[ACYL-CARRIER-PROTEIN] SYNTHASE 1"/>
    <property type="match status" value="1"/>
</dbReference>
<keyword evidence="20" id="KW-1185">Reference proteome</keyword>
<evidence type="ECO:0000313" key="19">
    <source>
        <dbReference type="EMBL" id="BDD02141.1"/>
    </source>
</evidence>
<evidence type="ECO:0000256" key="8">
    <source>
        <dbReference type="ARBA" id="ARBA00022832"/>
    </source>
</evidence>
<comment type="similarity">
    <text evidence="2 17">Belongs to the thiolase-like superfamily. Beta-ketoacyl-ACP synthases family.</text>
</comment>
<name>A0ABN6LG41_9BACT</name>
<dbReference type="InterPro" id="IPR014030">
    <property type="entry name" value="Ketoacyl_synth_N"/>
</dbReference>
<reference evidence="19 20" key="1">
    <citation type="submission" date="2021-12" db="EMBL/GenBank/DDBJ databases">
        <title>Genome sequencing of bacteria with rrn-lacking chromosome and rrn-plasmid.</title>
        <authorList>
            <person name="Anda M."/>
            <person name="Iwasaki W."/>
        </authorList>
    </citation>
    <scope>NUCLEOTIDE SEQUENCE [LARGE SCALE GENOMIC DNA]</scope>
    <source>
        <strain evidence="19 20">NBRC 101262</strain>
        <plasmid evidence="19 20">pPP6</plasmid>
    </source>
</reference>
<evidence type="ECO:0000256" key="16">
    <source>
        <dbReference type="ARBA" id="ARBA00048506"/>
    </source>
</evidence>
<dbReference type="Gene3D" id="3.40.47.10">
    <property type="match status" value="1"/>
</dbReference>
<evidence type="ECO:0000256" key="3">
    <source>
        <dbReference type="ARBA" id="ARBA00011738"/>
    </source>
</evidence>
<evidence type="ECO:0000256" key="15">
    <source>
        <dbReference type="ARBA" id="ARBA00048121"/>
    </source>
</evidence>
<keyword evidence="9" id="KW-0443">Lipid metabolism</keyword>
<evidence type="ECO:0000256" key="10">
    <source>
        <dbReference type="ARBA" id="ARBA00023160"/>
    </source>
</evidence>
<dbReference type="InterPro" id="IPR016039">
    <property type="entry name" value="Thiolase-like"/>
</dbReference>
<dbReference type="Pfam" id="PF00109">
    <property type="entry name" value="ketoacyl-synt"/>
    <property type="match status" value="1"/>
</dbReference>
<evidence type="ECO:0000256" key="4">
    <source>
        <dbReference type="ARBA" id="ARBA00013191"/>
    </source>
</evidence>
<dbReference type="EC" id="2.3.1.41" evidence="4"/>
<keyword evidence="19" id="KW-0614">Plasmid</keyword>
<geneLocation type="plasmid" evidence="19 20">
    <name>pPP6</name>
</geneLocation>
<evidence type="ECO:0000256" key="17">
    <source>
        <dbReference type="RuleBase" id="RU003694"/>
    </source>
</evidence>
<evidence type="ECO:0000313" key="20">
    <source>
        <dbReference type="Proteomes" id="UP001354989"/>
    </source>
</evidence>
<evidence type="ECO:0000256" key="7">
    <source>
        <dbReference type="ARBA" id="ARBA00022679"/>
    </source>
</evidence>
<evidence type="ECO:0000256" key="2">
    <source>
        <dbReference type="ARBA" id="ARBA00008467"/>
    </source>
</evidence>
<gene>
    <name evidence="19" type="primary">fabB</name>
    <name evidence="19" type="ORF">PEPS_44210</name>
</gene>
<accession>A0ABN6LG41</accession>
<dbReference type="InterPro" id="IPR020615">
    <property type="entry name" value="Thiolase_acyl_enz_int_AS"/>
</dbReference>
<dbReference type="PROSITE" id="PS52004">
    <property type="entry name" value="KS3_2"/>
    <property type="match status" value="1"/>
</dbReference>
<keyword evidence="5" id="KW-0963">Cytoplasm</keyword>
<dbReference type="InterPro" id="IPR018201">
    <property type="entry name" value="Ketoacyl_synth_AS"/>
</dbReference>